<dbReference type="PANTHER" id="PTHR33620:SF1">
    <property type="entry name" value="UREASE ACCESSORY PROTEIN F"/>
    <property type="match status" value="1"/>
</dbReference>
<evidence type="ECO:0000256" key="1">
    <source>
        <dbReference type="ARBA" id="ARBA00022988"/>
    </source>
</evidence>
<accession>A0A7X0TLP0</accession>
<keyword evidence="1 3" id="KW-0996">Nickel insertion</keyword>
<evidence type="ECO:0000256" key="2">
    <source>
        <dbReference type="ARBA" id="ARBA00023186"/>
    </source>
</evidence>
<keyword evidence="2 3" id="KW-0143">Chaperone</keyword>
<dbReference type="GO" id="GO:0016151">
    <property type="term" value="F:nickel cation binding"/>
    <property type="evidence" value="ECO:0007669"/>
    <property type="project" value="UniProtKB-UniRule"/>
</dbReference>
<dbReference type="GO" id="GO:0005737">
    <property type="term" value="C:cytoplasm"/>
    <property type="evidence" value="ECO:0007669"/>
    <property type="project" value="UniProtKB-SubCell"/>
</dbReference>
<evidence type="ECO:0000313" key="4">
    <source>
        <dbReference type="EMBL" id="MBC1331495.1"/>
    </source>
</evidence>
<reference evidence="4 5" key="1">
    <citation type="submission" date="2020-03" db="EMBL/GenBank/DDBJ databases">
        <title>Soil Listeria distribution.</title>
        <authorList>
            <person name="Liao J."/>
            <person name="Wiedmann M."/>
        </authorList>
    </citation>
    <scope>NUCLEOTIDE SEQUENCE [LARGE SCALE GENOMIC DNA]</scope>
    <source>
        <strain evidence="4 5">FSL L7-1833</strain>
    </source>
</reference>
<comment type="similarity">
    <text evidence="3">Belongs to the UreF family.</text>
</comment>
<comment type="caution">
    <text evidence="4">The sequence shown here is derived from an EMBL/GenBank/DDBJ whole genome shotgun (WGS) entry which is preliminary data.</text>
</comment>
<evidence type="ECO:0000313" key="5">
    <source>
        <dbReference type="Proteomes" id="UP000532866"/>
    </source>
</evidence>
<dbReference type="Gene3D" id="1.10.4190.10">
    <property type="entry name" value="Urease accessory protein UreF"/>
    <property type="match status" value="1"/>
</dbReference>
<dbReference type="PIRSF" id="PIRSF009467">
    <property type="entry name" value="Ureas_acces_UreF"/>
    <property type="match status" value="1"/>
</dbReference>
<sequence length="232" mass="26238">MVTAMTNKMLTFFQLCDSNFPTGAFSHSFGFETYMNEEVIHDASSFGAWLKVFLQEQLVYSEGLAARFVYDSLENGDETELIHRSQALTAQILPREIRVANQKMGERFLVLGRELFDIHALDTYYQAVKNKETDAHSVVVLTIIAHHLRLTKQEAIEAFLYSTISTMVQNAVRGVPIGQTAGQKLLLAFQAEIHQAFLRIEQLSEADFGSTPPGLEIAQMRHELLFARNFMS</sequence>
<protein>
    <recommendedName>
        <fullName evidence="3">Urease accessory protein UreF</fullName>
    </recommendedName>
</protein>
<evidence type="ECO:0000256" key="3">
    <source>
        <dbReference type="HAMAP-Rule" id="MF_01385"/>
    </source>
</evidence>
<comment type="function">
    <text evidence="3">Required for maturation of urease via the functional incorporation of the urease nickel metallocenter.</text>
</comment>
<dbReference type="PANTHER" id="PTHR33620">
    <property type="entry name" value="UREASE ACCESSORY PROTEIN F"/>
    <property type="match status" value="1"/>
</dbReference>
<dbReference type="AlphaFoldDB" id="A0A7X0TLP0"/>
<proteinExistence type="inferred from homology"/>
<dbReference type="InterPro" id="IPR038277">
    <property type="entry name" value="UreF_sf"/>
</dbReference>
<comment type="subunit">
    <text evidence="3">UreD, UreF and UreG form a complex that acts as a GTP-hydrolysis-dependent molecular chaperone, activating the urease apoprotein by helping to assemble the nickel containing metallocenter of UreC. The UreE protein probably delivers the nickel.</text>
</comment>
<dbReference type="Pfam" id="PF01730">
    <property type="entry name" value="UreF"/>
    <property type="match status" value="1"/>
</dbReference>
<dbReference type="Proteomes" id="UP000532866">
    <property type="component" value="Unassembled WGS sequence"/>
</dbReference>
<organism evidence="4 5">
    <name type="scientific">Listeria booriae</name>
    <dbReference type="NCBI Taxonomy" id="1552123"/>
    <lineage>
        <taxon>Bacteria</taxon>
        <taxon>Bacillati</taxon>
        <taxon>Bacillota</taxon>
        <taxon>Bacilli</taxon>
        <taxon>Bacillales</taxon>
        <taxon>Listeriaceae</taxon>
        <taxon>Listeria</taxon>
    </lineage>
</organism>
<dbReference type="HAMAP" id="MF_01385">
    <property type="entry name" value="UreF"/>
    <property type="match status" value="1"/>
</dbReference>
<comment type="subcellular location">
    <subcellularLocation>
        <location evidence="3">Cytoplasm</location>
    </subcellularLocation>
</comment>
<keyword evidence="3" id="KW-0963">Cytoplasm</keyword>
<dbReference type="InterPro" id="IPR002639">
    <property type="entry name" value="UreF"/>
</dbReference>
<dbReference type="EMBL" id="JAAROL010000001">
    <property type="protein sequence ID" value="MBC1331495.1"/>
    <property type="molecule type" value="Genomic_DNA"/>
</dbReference>
<gene>
    <name evidence="3" type="primary">ureF</name>
    <name evidence="4" type="ORF">HB759_05960</name>
</gene>
<name>A0A7X0TLP0_9LIST</name>